<dbReference type="Pfam" id="PF00856">
    <property type="entry name" value="SET"/>
    <property type="match status" value="1"/>
</dbReference>
<feature type="domain" description="SET" evidence="1">
    <location>
        <begin position="352"/>
        <end position="554"/>
    </location>
</feature>
<dbReference type="SUPFAM" id="SSF48452">
    <property type="entry name" value="TPR-like"/>
    <property type="match status" value="1"/>
</dbReference>
<dbReference type="CDD" id="cd20071">
    <property type="entry name" value="SET_SMYD"/>
    <property type="match status" value="1"/>
</dbReference>
<dbReference type="InterPro" id="IPR011990">
    <property type="entry name" value="TPR-like_helical_dom_sf"/>
</dbReference>
<dbReference type="Gene3D" id="2.170.270.10">
    <property type="entry name" value="SET domain"/>
    <property type="match status" value="1"/>
</dbReference>
<dbReference type="EMBL" id="VXIT01000002">
    <property type="protein sequence ID" value="KAA6414520.1"/>
    <property type="molecule type" value="Genomic_DNA"/>
</dbReference>
<dbReference type="PROSITE" id="PS50280">
    <property type="entry name" value="SET"/>
    <property type="match status" value="1"/>
</dbReference>
<comment type="caution">
    <text evidence="2">The sequence shown here is derived from an EMBL/GenBank/DDBJ whole genome shotgun (WGS) entry which is preliminary data.</text>
</comment>
<evidence type="ECO:0000313" key="3">
    <source>
        <dbReference type="Proteomes" id="UP000324767"/>
    </source>
</evidence>
<dbReference type="InterPro" id="IPR001214">
    <property type="entry name" value="SET_dom"/>
</dbReference>
<dbReference type="PANTHER" id="PTHR47643">
    <property type="entry name" value="TPR DOMAIN PROTEIN (AFU_ORTHOLOGUE AFUA_5G12710)"/>
    <property type="match status" value="1"/>
</dbReference>
<evidence type="ECO:0000313" key="2">
    <source>
        <dbReference type="EMBL" id="KAA6414520.1"/>
    </source>
</evidence>
<sequence>MMDVHDVTDQYFQLIHRQKQMLLEAKKRQGQRPSDRKSKEHLYDTFMLAFMFRAKKEGHLVHSSFIPPAYLPCTTPMTGLRPVAIKDLQLETHHRGIYLLLGSITPPSRMTAIMAIMEDENGDAIMLQLYQQEDESARAAADIVDIGTILLVKEPYFKVMGDGEYGLRVDHVSDVIHLKSDDARIPTAWQPQLIEIDRSAESLKVEGNLAFEESRYWDAITAYSDALGQPATANEIEIIKRNRSLAFIKTKQFDAALSDAGFPDFNFNPNPPEKAMFRAAEALYNLQKFSECCQVLELLCTNFPHNSQASMVLTRAQSRFLEQKTGVYIFKELQAKAKKLRPPHLDHATYIGPVEKKQTESKGRGLFVTKAVKAGDLLLCEKAFGHAHADKGAGDGNKSSSQISLLLNPETNQGVMGAQADLIKLIVQKLYHNPSVASAFTALYHGNYEGVTTSAVDAEPMVDTFLVERIISFNGFGCPVSSLTSHTEACDQYSTPAEKPTEQEAYHSCGIWTHASYINHSCISNARRAFIGDMMIVRASRDMEAGTEINFWYHNPDGISEKDLQKKLKHWGFVCGCAICLDARMTDAAVVTKRQKLREDLKQGFNSPVLHLIRTKKIERLLDLLNQTYTQPAEDVPRLLLWDPQLALARIYAAQNKAGKSIESVGKVLTSLGFVVVGADPSPTRFAIVRWGLLVDRLVETFLHARTAFAAIGAREDSERAEEYARTTFKIVVGEDSSFHTTYK</sequence>
<dbReference type="AlphaFoldDB" id="A0A5M8PZT0"/>
<dbReference type="Gene3D" id="1.25.40.10">
    <property type="entry name" value="Tetratricopeptide repeat domain"/>
    <property type="match status" value="1"/>
</dbReference>
<dbReference type="SUPFAM" id="SSF82199">
    <property type="entry name" value="SET domain"/>
    <property type="match status" value="1"/>
</dbReference>
<dbReference type="PANTHER" id="PTHR47643:SF2">
    <property type="entry name" value="TPR DOMAIN PROTEIN (AFU_ORTHOLOGUE AFUA_5G12710)"/>
    <property type="match status" value="1"/>
</dbReference>
<dbReference type="InterPro" id="IPR053209">
    <property type="entry name" value="Gramillin-biosynth_MTr"/>
</dbReference>
<reference evidence="2 3" key="1">
    <citation type="submission" date="2019-09" db="EMBL/GenBank/DDBJ databases">
        <title>The hologenome of the rock-dwelling lichen Lasallia pustulata.</title>
        <authorList>
            <person name="Greshake Tzovaras B."/>
            <person name="Segers F."/>
            <person name="Bicker A."/>
            <person name="Dal Grande F."/>
            <person name="Otte J."/>
            <person name="Hankeln T."/>
            <person name="Schmitt I."/>
            <person name="Ebersberger I."/>
        </authorList>
    </citation>
    <scope>NUCLEOTIDE SEQUENCE [LARGE SCALE GENOMIC DNA]</scope>
    <source>
        <strain evidence="2">A1-1</strain>
    </source>
</reference>
<dbReference type="OrthoDB" id="438641at2759"/>
<evidence type="ECO:0000259" key="1">
    <source>
        <dbReference type="PROSITE" id="PS50280"/>
    </source>
</evidence>
<proteinExistence type="predicted"/>
<accession>A0A5M8PZT0</accession>
<dbReference type="Proteomes" id="UP000324767">
    <property type="component" value="Unassembled WGS sequence"/>
</dbReference>
<name>A0A5M8PZT0_9LECA</name>
<organism evidence="2 3">
    <name type="scientific">Lasallia pustulata</name>
    <dbReference type="NCBI Taxonomy" id="136370"/>
    <lineage>
        <taxon>Eukaryota</taxon>
        <taxon>Fungi</taxon>
        <taxon>Dikarya</taxon>
        <taxon>Ascomycota</taxon>
        <taxon>Pezizomycotina</taxon>
        <taxon>Lecanoromycetes</taxon>
        <taxon>OSLEUM clade</taxon>
        <taxon>Umbilicariomycetidae</taxon>
        <taxon>Umbilicariales</taxon>
        <taxon>Umbilicariaceae</taxon>
        <taxon>Lasallia</taxon>
    </lineage>
</organism>
<dbReference type="InterPro" id="IPR046341">
    <property type="entry name" value="SET_dom_sf"/>
</dbReference>
<gene>
    <name evidence="2" type="ORF">FRX48_01269</name>
</gene>
<protein>
    <recommendedName>
        <fullName evidence="1">SET domain-containing protein</fullName>
    </recommendedName>
</protein>